<gene>
    <name evidence="2" type="ordered locus">Hoch_4419</name>
</gene>
<keyword evidence="3" id="KW-1185">Reference proteome</keyword>
<accession>D0LNK8</accession>
<dbReference type="eggNOG" id="COG0451">
    <property type="taxonomic scope" value="Bacteria"/>
</dbReference>
<dbReference type="STRING" id="502025.Hoch_4419"/>
<dbReference type="Gene3D" id="3.40.50.720">
    <property type="entry name" value="NAD(P)-binding Rossmann-like Domain"/>
    <property type="match status" value="1"/>
</dbReference>
<protein>
    <submittedName>
        <fullName evidence="2">NAD-dependent epimerase/dehydratase</fullName>
    </submittedName>
</protein>
<dbReference type="InterPro" id="IPR051783">
    <property type="entry name" value="NAD(P)-dependent_oxidoreduct"/>
</dbReference>
<dbReference type="OrthoDB" id="112777at2"/>
<feature type="domain" description="NAD-dependent epimerase/dehydratase" evidence="1">
    <location>
        <begin position="13"/>
        <end position="221"/>
    </location>
</feature>
<name>D0LNK8_HALO1</name>
<dbReference type="HOGENOM" id="CLU_049717_1_0_7"/>
<dbReference type="RefSeq" id="WP_012829511.1">
    <property type="nucleotide sequence ID" value="NC_013440.1"/>
</dbReference>
<proteinExistence type="predicted"/>
<evidence type="ECO:0000259" key="1">
    <source>
        <dbReference type="Pfam" id="PF01370"/>
    </source>
</evidence>
<dbReference type="InterPro" id="IPR036291">
    <property type="entry name" value="NAD(P)-bd_dom_sf"/>
</dbReference>
<sequence length="321" mass="35376">MGSRNQPLHTVFGAGQVGRKLARVLLDRGFRVRLVRRGPAGEAREGLTWMSGDLTERAFADQAARGAEVVYECVNPPDYSHWHGVLEPLKRGVRDAAARAGARLVVLDCLYMYGAPEHSPFDEDTPMRPCSDKGELRKQMVEELFDAHRRGDVQVTTGRASDYFGPESPLSMVLHPRSVQRLLAGRSVEVFGNPDTPHAFNYTPDVARALATLGTEPEAIGKAFHLPVAWTGSTRDFLARAASVAGKKPRVTAVPDWILGALGLFQREMRAIRKMTYQWDIPYVCDDTRFRSSFGFVDTPLDEALAQTLGLRVDAGAELAA</sequence>
<dbReference type="Proteomes" id="UP000001880">
    <property type="component" value="Chromosome"/>
</dbReference>
<dbReference type="SUPFAM" id="SSF51735">
    <property type="entry name" value="NAD(P)-binding Rossmann-fold domains"/>
    <property type="match status" value="1"/>
</dbReference>
<dbReference type="EMBL" id="CP001804">
    <property type="protein sequence ID" value="ACY16913.1"/>
    <property type="molecule type" value="Genomic_DNA"/>
</dbReference>
<evidence type="ECO:0000313" key="3">
    <source>
        <dbReference type="Proteomes" id="UP000001880"/>
    </source>
</evidence>
<dbReference type="PANTHER" id="PTHR48079">
    <property type="entry name" value="PROTEIN YEEZ"/>
    <property type="match status" value="1"/>
</dbReference>
<dbReference type="Pfam" id="PF01370">
    <property type="entry name" value="Epimerase"/>
    <property type="match status" value="1"/>
</dbReference>
<dbReference type="GO" id="GO:0004029">
    <property type="term" value="F:aldehyde dehydrogenase (NAD+) activity"/>
    <property type="evidence" value="ECO:0007669"/>
    <property type="project" value="TreeGrafter"/>
</dbReference>
<dbReference type="InterPro" id="IPR001509">
    <property type="entry name" value="Epimerase_deHydtase"/>
</dbReference>
<dbReference type="AlphaFoldDB" id="D0LNK8"/>
<organism evidence="2 3">
    <name type="scientific">Haliangium ochraceum (strain DSM 14365 / JCM 11303 / SMP-2)</name>
    <dbReference type="NCBI Taxonomy" id="502025"/>
    <lineage>
        <taxon>Bacteria</taxon>
        <taxon>Pseudomonadati</taxon>
        <taxon>Myxococcota</taxon>
        <taxon>Polyangia</taxon>
        <taxon>Haliangiales</taxon>
        <taxon>Kofleriaceae</taxon>
        <taxon>Haliangium</taxon>
    </lineage>
</organism>
<dbReference type="PANTHER" id="PTHR48079:SF6">
    <property type="entry name" value="NAD(P)-BINDING DOMAIN-CONTAINING PROTEIN-RELATED"/>
    <property type="match status" value="1"/>
</dbReference>
<dbReference type="GO" id="GO:0005737">
    <property type="term" value="C:cytoplasm"/>
    <property type="evidence" value="ECO:0007669"/>
    <property type="project" value="TreeGrafter"/>
</dbReference>
<reference evidence="2 3" key="1">
    <citation type="journal article" date="2010" name="Stand. Genomic Sci.">
        <title>Complete genome sequence of Haliangium ochraceum type strain (SMP-2).</title>
        <authorList>
            <consortium name="US DOE Joint Genome Institute (JGI-PGF)"/>
            <person name="Ivanova N."/>
            <person name="Daum C."/>
            <person name="Lang E."/>
            <person name="Abt B."/>
            <person name="Kopitz M."/>
            <person name="Saunders E."/>
            <person name="Lapidus A."/>
            <person name="Lucas S."/>
            <person name="Glavina Del Rio T."/>
            <person name="Nolan M."/>
            <person name="Tice H."/>
            <person name="Copeland A."/>
            <person name="Cheng J.F."/>
            <person name="Chen F."/>
            <person name="Bruce D."/>
            <person name="Goodwin L."/>
            <person name="Pitluck S."/>
            <person name="Mavromatis K."/>
            <person name="Pati A."/>
            <person name="Mikhailova N."/>
            <person name="Chen A."/>
            <person name="Palaniappan K."/>
            <person name="Land M."/>
            <person name="Hauser L."/>
            <person name="Chang Y.J."/>
            <person name="Jeffries C.D."/>
            <person name="Detter J.C."/>
            <person name="Brettin T."/>
            <person name="Rohde M."/>
            <person name="Goker M."/>
            <person name="Bristow J."/>
            <person name="Markowitz V."/>
            <person name="Eisen J.A."/>
            <person name="Hugenholtz P."/>
            <person name="Kyrpides N.C."/>
            <person name="Klenk H.P."/>
        </authorList>
    </citation>
    <scope>NUCLEOTIDE SEQUENCE [LARGE SCALE GENOMIC DNA]</scope>
    <source>
        <strain evidence="3">DSM 14365 / CIP 107738 / JCM 11303 / AJ 13395 / SMP-2</strain>
    </source>
</reference>
<dbReference type="KEGG" id="hoh:Hoch_4419"/>
<evidence type="ECO:0000313" key="2">
    <source>
        <dbReference type="EMBL" id="ACY16913.1"/>
    </source>
</evidence>